<evidence type="ECO:0000313" key="3">
    <source>
        <dbReference type="Proteomes" id="UP000445000"/>
    </source>
</evidence>
<keyword evidence="3" id="KW-1185">Reference proteome</keyword>
<dbReference type="Proteomes" id="UP000445000">
    <property type="component" value="Unassembled WGS sequence"/>
</dbReference>
<sequence length="371" mass="41624">MQLYRTMKPALASLLGCALGVATAQAADSPLRGGTIGYVLTAKNVAIWQSPDGKVECPEGVNDGPREQFKTLYPMDAGVRYKFVETQLEREGQIWNPTTEPEPKLHFKEAQGTTAIGMNLDGKTGPRDFTSPDGEPGIDNQMYRVLGCVDNYRGPDGSYRHFIQDYMRKFNYNRFLVELTNVDDLTNDEDVAVTLYRGKDPLIVDTLGAYTPGSTHRIDFRWGKSFIYQLRGKIKDGVLTTEPADVTFPESQARGVPYLSVRAWRVKLKLTPENAEGLMAGYTDIERYYNSLGQNWSTHHRSYGAEPMTSEYRSMRKNADGYPDPTTGENTAISMAWEIKFVQAYILHEERGEQAISSLRDASQRPEAVGE</sequence>
<evidence type="ECO:0000313" key="2">
    <source>
        <dbReference type="EMBL" id="GFE80169.1"/>
    </source>
</evidence>
<name>A0A829YA33_9GAMM</name>
<gene>
    <name evidence="2" type="ORF">GCM10011487_21690</name>
</gene>
<protein>
    <submittedName>
        <fullName evidence="2">Uncharacterized protein</fullName>
    </submittedName>
</protein>
<comment type="caution">
    <text evidence="2">The sequence shown here is derived from an EMBL/GenBank/DDBJ whole genome shotgun (WGS) entry which is preliminary data.</text>
</comment>
<evidence type="ECO:0000256" key="1">
    <source>
        <dbReference type="SAM" id="SignalP"/>
    </source>
</evidence>
<feature type="signal peptide" evidence="1">
    <location>
        <begin position="1"/>
        <end position="26"/>
    </location>
</feature>
<reference evidence="3" key="1">
    <citation type="submission" date="2020-01" db="EMBL/GenBank/DDBJ databases">
        <title>'Steroidobacter agaridevorans' sp. nov., agar-degrading bacteria isolated from rhizosphere soils.</title>
        <authorList>
            <person name="Ikenaga M."/>
            <person name="Kataoka M."/>
            <person name="Murouchi A."/>
            <person name="Katsuragi S."/>
            <person name="Sakai M."/>
        </authorList>
    </citation>
    <scope>NUCLEOTIDE SEQUENCE [LARGE SCALE GENOMIC DNA]</scope>
    <source>
        <strain evidence="3">YU21-B</strain>
    </source>
</reference>
<organism evidence="2 3">
    <name type="scientific">Steroidobacter agaridevorans</name>
    <dbReference type="NCBI Taxonomy" id="2695856"/>
    <lineage>
        <taxon>Bacteria</taxon>
        <taxon>Pseudomonadati</taxon>
        <taxon>Pseudomonadota</taxon>
        <taxon>Gammaproteobacteria</taxon>
        <taxon>Steroidobacterales</taxon>
        <taxon>Steroidobacteraceae</taxon>
        <taxon>Steroidobacter</taxon>
    </lineage>
</organism>
<dbReference type="RefSeq" id="WP_202626707.1">
    <property type="nucleotide sequence ID" value="NZ_BLJN01000002.1"/>
</dbReference>
<feature type="chain" id="PRO_5032672422" evidence="1">
    <location>
        <begin position="27"/>
        <end position="371"/>
    </location>
</feature>
<accession>A0A829YA33</accession>
<dbReference type="EMBL" id="BLJN01000002">
    <property type="protein sequence ID" value="GFE80169.1"/>
    <property type="molecule type" value="Genomic_DNA"/>
</dbReference>
<keyword evidence="1" id="KW-0732">Signal</keyword>
<dbReference type="AlphaFoldDB" id="A0A829YA33"/>
<proteinExistence type="predicted"/>